<proteinExistence type="predicted"/>
<keyword evidence="4" id="KW-1185">Reference proteome</keyword>
<organism evidence="3 4">
    <name type="scientific">Litorilituus sediminis</name>
    <dbReference type="NCBI Taxonomy" id="718192"/>
    <lineage>
        <taxon>Bacteria</taxon>
        <taxon>Pseudomonadati</taxon>
        <taxon>Pseudomonadota</taxon>
        <taxon>Gammaproteobacteria</taxon>
        <taxon>Alteromonadales</taxon>
        <taxon>Colwelliaceae</taxon>
        <taxon>Litorilituus</taxon>
    </lineage>
</organism>
<feature type="signal peptide" evidence="1">
    <location>
        <begin position="1"/>
        <end position="21"/>
    </location>
</feature>
<dbReference type="Pfam" id="PF07589">
    <property type="entry name" value="PEP-CTERM"/>
    <property type="match status" value="1"/>
</dbReference>
<dbReference type="KEGG" id="lsd:EMK97_09020"/>
<dbReference type="InterPro" id="IPR013424">
    <property type="entry name" value="Ice-binding_C"/>
</dbReference>
<name>A0A4P6P8K7_9GAMM</name>
<dbReference type="Gene3D" id="2.130.10.10">
    <property type="entry name" value="YVTN repeat-like/Quinoprotein amine dehydrogenase"/>
    <property type="match status" value="1"/>
</dbReference>
<dbReference type="AlphaFoldDB" id="A0A4P6P8K7"/>
<dbReference type="NCBIfam" id="TIGR02595">
    <property type="entry name" value="PEP_CTERM"/>
    <property type="match status" value="1"/>
</dbReference>
<evidence type="ECO:0000256" key="1">
    <source>
        <dbReference type="SAM" id="SignalP"/>
    </source>
</evidence>
<dbReference type="Proteomes" id="UP000290244">
    <property type="component" value="Chromosome"/>
</dbReference>
<reference evidence="3 4" key="1">
    <citation type="submission" date="2018-12" db="EMBL/GenBank/DDBJ databases">
        <title>Complete genome of Litorilituus sediminis.</title>
        <authorList>
            <person name="Liu A."/>
            <person name="Rong J."/>
        </authorList>
    </citation>
    <scope>NUCLEOTIDE SEQUENCE [LARGE SCALE GENOMIC DNA]</scope>
    <source>
        <strain evidence="3 4">JCM 17549</strain>
    </source>
</reference>
<gene>
    <name evidence="3" type="ORF">EMK97_09020</name>
</gene>
<evidence type="ECO:0000259" key="2">
    <source>
        <dbReference type="Pfam" id="PF07589"/>
    </source>
</evidence>
<keyword evidence="1" id="KW-0732">Signal</keyword>
<dbReference type="InterPro" id="IPR011044">
    <property type="entry name" value="Quino_amine_DH_bsu"/>
</dbReference>
<sequence>MNKLVAFALTLCSLVSTSVLATPMLISSTWNDNSIHILDESFNSVTSFTTGGSNPNGVAANNSLIFSGHFLSKEVIAYDHTGVEQYRWSSQLLSGLQGMTVVGNELAIYSQNSINFFDIANGSFLRSFNTASSIEGIAFDGTNIWALGNSLFAYNPTTGALMDTINNAAAGLSFGGTGIASLGQGQLALAGTNGTWFTVSTTDGSVINSGNNGLNMYGLSSLVTDIPEPSTLAIFALGVLGLTARRVKKS</sequence>
<protein>
    <submittedName>
        <fullName evidence="3">PEP-CTERM sorting domain-containing protein</fullName>
    </submittedName>
</protein>
<feature type="chain" id="PRO_5020972741" evidence="1">
    <location>
        <begin position="22"/>
        <end position="250"/>
    </location>
</feature>
<feature type="domain" description="Ice-binding protein C-terminal" evidence="2">
    <location>
        <begin position="226"/>
        <end position="246"/>
    </location>
</feature>
<evidence type="ECO:0000313" key="4">
    <source>
        <dbReference type="Proteomes" id="UP000290244"/>
    </source>
</evidence>
<dbReference type="SUPFAM" id="SSF50969">
    <property type="entry name" value="YVTN repeat-like/Quinoprotein amine dehydrogenase"/>
    <property type="match status" value="1"/>
</dbReference>
<evidence type="ECO:0000313" key="3">
    <source>
        <dbReference type="EMBL" id="QBG35845.1"/>
    </source>
</evidence>
<dbReference type="OrthoDB" id="6228933at2"/>
<dbReference type="EMBL" id="CP034759">
    <property type="protein sequence ID" value="QBG35845.1"/>
    <property type="molecule type" value="Genomic_DNA"/>
</dbReference>
<dbReference type="InterPro" id="IPR015943">
    <property type="entry name" value="WD40/YVTN_repeat-like_dom_sf"/>
</dbReference>
<dbReference type="RefSeq" id="WP_130601416.1">
    <property type="nucleotide sequence ID" value="NZ_CP034759.1"/>
</dbReference>
<accession>A0A4P6P8K7</accession>